<name>A0A976XJH4_THEOR</name>
<evidence type="ECO:0000313" key="3">
    <source>
        <dbReference type="Proteomes" id="UP000244811"/>
    </source>
</evidence>
<accession>A0A976XJH4</accession>
<keyword evidence="1" id="KW-0472">Membrane</keyword>
<organism evidence="2 3">
    <name type="scientific">Theileria orientalis</name>
    <dbReference type="NCBI Taxonomy" id="68886"/>
    <lineage>
        <taxon>Eukaryota</taxon>
        <taxon>Sar</taxon>
        <taxon>Alveolata</taxon>
        <taxon>Apicomplexa</taxon>
        <taxon>Aconoidasida</taxon>
        <taxon>Piroplasmida</taxon>
        <taxon>Theileriidae</taxon>
        <taxon>Theileria</taxon>
    </lineage>
</organism>
<dbReference type="Proteomes" id="UP000244811">
    <property type="component" value="Chromosome 2"/>
</dbReference>
<protein>
    <submittedName>
        <fullName evidence="2">Uncharacterized protein</fullName>
    </submittedName>
</protein>
<evidence type="ECO:0000256" key="1">
    <source>
        <dbReference type="SAM" id="Phobius"/>
    </source>
</evidence>
<dbReference type="AlphaFoldDB" id="A0A976XJH4"/>
<feature type="transmembrane region" description="Helical" evidence="1">
    <location>
        <begin position="97"/>
        <end position="119"/>
    </location>
</feature>
<dbReference type="EMBL" id="CP056071">
    <property type="protein sequence ID" value="UVC49903.1"/>
    <property type="molecule type" value="Genomic_DNA"/>
</dbReference>
<keyword evidence="1" id="KW-0812">Transmembrane</keyword>
<evidence type="ECO:0000313" key="2">
    <source>
        <dbReference type="EMBL" id="UVC49903.1"/>
    </source>
</evidence>
<reference evidence="2" key="1">
    <citation type="submission" date="2022-07" db="EMBL/GenBank/DDBJ databases">
        <title>Evaluation of T. orientalis genome assembly methods using nanopore sequencing and analysis of variation between genomes.</title>
        <authorList>
            <person name="Yam J."/>
            <person name="Micallef M.L."/>
            <person name="Liu M."/>
            <person name="Djordjevic S.P."/>
            <person name="Bogema D.R."/>
            <person name="Jenkins C."/>
        </authorList>
    </citation>
    <scope>NUCLEOTIDE SEQUENCE</scope>
    <source>
        <strain evidence="2">Goon Nure</strain>
    </source>
</reference>
<keyword evidence="1" id="KW-1133">Transmembrane helix</keyword>
<sequence length="228" mass="26229">MYKNKRLDSGDSSSNITINNINTDSSTVFDDDNLNNNGSVSRRSKLNNPYVITTLVLLNIIWGYNIYKRVNKMLSNNYSNVIYQIRKPNSISNRLSAFKYFVLGGSVVPISFLSFIYYTNIKNNKLNSRIHNNNVNGIDFGDNIGKYVKESSKYITSTPDTQSRNYNSRIFIDDINNVLSKYSNNASVRLENFSENVKKFVPKDNFRNMGVDLKKDINKLKGWFSNIF</sequence>
<gene>
    <name evidence="2" type="ORF">MACK_003521</name>
</gene>
<feature type="transmembrane region" description="Helical" evidence="1">
    <location>
        <begin position="50"/>
        <end position="67"/>
    </location>
</feature>
<proteinExistence type="predicted"/>